<feature type="compositionally biased region" description="Gly residues" evidence="1">
    <location>
        <begin position="45"/>
        <end position="54"/>
    </location>
</feature>
<feature type="compositionally biased region" description="Basic and acidic residues" evidence="1">
    <location>
        <begin position="77"/>
        <end position="91"/>
    </location>
</feature>
<evidence type="ECO:0000256" key="1">
    <source>
        <dbReference type="SAM" id="MobiDB-lite"/>
    </source>
</evidence>
<evidence type="ECO:0000313" key="3">
    <source>
        <dbReference type="Proteomes" id="UP000235145"/>
    </source>
</evidence>
<comment type="caution">
    <text evidence="2">The sequence shown here is derived from an EMBL/GenBank/DDBJ whole genome shotgun (WGS) entry which is preliminary data.</text>
</comment>
<evidence type="ECO:0000313" key="2">
    <source>
        <dbReference type="EMBL" id="KAJ0193620.1"/>
    </source>
</evidence>
<dbReference type="AlphaFoldDB" id="A0A9R1UVH6"/>
<gene>
    <name evidence="2" type="ORF">LSAT_V11C800423870</name>
</gene>
<accession>A0A9R1UVH6</accession>
<feature type="region of interest" description="Disordered" evidence="1">
    <location>
        <begin position="19"/>
        <end position="91"/>
    </location>
</feature>
<dbReference type="EMBL" id="NBSK02000008">
    <property type="protein sequence ID" value="KAJ0193620.1"/>
    <property type="molecule type" value="Genomic_DNA"/>
</dbReference>
<protein>
    <submittedName>
        <fullName evidence="2">Uncharacterized protein</fullName>
    </submittedName>
</protein>
<proteinExistence type="predicted"/>
<keyword evidence="3" id="KW-1185">Reference proteome</keyword>
<reference evidence="2 3" key="1">
    <citation type="journal article" date="2017" name="Nat. Commun.">
        <title>Genome assembly with in vitro proximity ligation data and whole-genome triplication in lettuce.</title>
        <authorList>
            <person name="Reyes-Chin-Wo S."/>
            <person name="Wang Z."/>
            <person name="Yang X."/>
            <person name="Kozik A."/>
            <person name="Arikit S."/>
            <person name="Song C."/>
            <person name="Xia L."/>
            <person name="Froenicke L."/>
            <person name="Lavelle D.O."/>
            <person name="Truco M.J."/>
            <person name="Xia R."/>
            <person name="Zhu S."/>
            <person name="Xu C."/>
            <person name="Xu H."/>
            <person name="Xu X."/>
            <person name="Cox K."/>
            <person name="Korf I."/>
            <person name="Meyers B.C."/>
            <person name="Michelmore R.W."/>
        </authorList>
    </citation>
    <scope>NUCLEOTIDE SEQUENCE [LARGE SCALE GENOMIC DNA]</scope>
    <source>
        <strain evidence="3">cv. Salinas</strain>
        <tissue evidence="2">Seedlings</tissue>
    </source>
</reference>
<sequence>MNAFLLVADQNNEVLMKKHEYPNATNTDGYQNNTRGRGCGHGRGRGLGYFGHGKGNNRGRGQKRNNYQSLQRNNIHTQEKAKVARHDVGTS</sequence>
<name>A0A9R1UVH6_LACSA</name>
<dbReference type="Proteomes" id="UP000235145">
    <property type="component" value="Unassembled WGS sequence"/>
</dbReference>
<feature type="compositionally biased region" description="Polar residues" evidence="1">
    <location>
        <begin position="67"/>
        <end position="76"/>
    </location>
</feature>
<organism evidence="2 3">
    <name type="scientific">Lactuca sativa</name>
    <name type="common">Garden lettuce</name>
    <dbReference type="NCBI Taxonomy" id="4236"/>
    <lineage>
        <taxon>Eukaryota</taxon>
        <taxon>Viridiplantae</taxon>
        <taxon>Streptophyta</taxon>
        <taxon>Embryophyta</taxon>
        <taxon>Tracheophyta</taxon>
        <taxon>Spermatophyta</taxon>
        <taxon>Magnoliopsida</taxon>
        <taxon>eudicotyledons</taxon>
        <taxon>Gunneridae</taxon>
        <taxon>Pentapetalae</taxon>
        <taxon>asterids</taxon>
        <taxon>campanulids</taxon>
        <taxon>Asterales</taxon>
        <taxon>Asteraceae</taxon>
        <taxon>Cichorioideae</taxon>
        <taxon>Cichorieae</taxon>
        <taxon>Lactucinae</taxon>
        <taxon>Lactuca</taxon>
    </lineage>
</organism>
<feature type="compositionally biased region" description="Polar residues" evidence="1">
    <location>
        <begin position="23"/>
        <end position="34"/>
    </location>
</feature>